<evidence type="ECO:0000313" key="4">
    <source>
        <dbReference type="EMBL" id="KFE68637.1"/>
    </source>
</evidence>
<dbReference type="InterPro" id="IPR013545">
    <property type="entry name" value="T2SS_protein-GspG_C"/>
</dbReference>
<gene>
    <name evidence="4" type="ORF">DB31_7874</name>
</gene>
<keyword evidence="2" id="KW-1133">Transmembrane helix</keyword>
<dbReference type="InterPro" id="IPR045584">
    <property type="entry name" value="Pilin-like"/>
</dbReference>
<keyword evidence="2" id="KW-0472">Membrane</keyword>
<feature type="domain" description="Type II secretion system protein GspG C-terminal" evidence="3">
    <location>
        <begin position="47"/>
        <end position="121"/>
    </location>
</feature>
<accession>A0A085WLS4</accession>
<dbReference type="Proteomes" id="UP000028725">
    <property type="component" value="Unassembled WGS sequence"/>
</dbReference>
<dbReference type="Pfam" id="PF08334">
    <property type="entry name" value="T2SSG"/>
    <property type="match status" value="1"/>
</dbReference>
<dbReference type="AlphaFoldDB" id="A0A085WLS4"/>
<evidence type="ECO:0000259" key="3">
    <source>
        <dbReference type="Pfam" id="PF08334"/>
    </source>
</evidence>
<feature type="compositionally biased region" description="Basic and acidic residues" evidence="1">
    <location>
        <begin position="119"/>
        <end position="130"/>
    </location>
</feature>
<evidence type="ECO:0000313" key="5">
    <source>
        <dbReference type="Proteomes" id="UP000028725"/>
    </source>
</evidence>
<keyword evidence="5" id="KW-1185">Reference proteome</keyword>
<dbReference type="SUPFAM" id="SSF54523">
    <property type="entry name" value="Pili subunits"/>
    <property type="match status" value="1"/>
</dbReference>
<dbReference type="Gene3D" id="3.30.700.10">
    <property type="entry name" value="Glycoprotein, Type 4 Pilin"/>
    <property type="match status" value="1"/>
</dbReference>
<dbReference type="EMBL" id="JMCB01000006">
    <property type="protein sequence ID" value="KFE68637.1"/>
    <property type="molecule type" value="Genomic_DNA"/>
</dbReference>
<evidence type="ECO:0000256" key="2">
    <source>
        <dbReference type="SAM" id="Phobius"/>
    </source>
</evidence>
<reference evidence="4 5" key="1">
    <citation type="submission" date="2014-04" db="EMBL/GenBank/DDBJ databases">
        <title>Genome assembly of Hyalangium minutum DSM 14724.</title>
        <authorList>
            <person name="Sharma G."/>
            <person name="Subramanian S."/>
        </authorList>
    </citation>
    <scope>NUCLEOTIDE SEQUENCE [LARGE SCALE GENOMIC DNA]</scope>
    <source>
        <strain evidence="4 5">DSM 14724</strain>
    </source>
</reference>
<evidence type="ECO:0000256" key="1">
    <source>
        <dbReference type="SAM" id="MobiDB-lite"/>
    </source>
</evidence>
<organism evidence="4 5">
    <name type="scientific">Hyalangium minutum</name>
    <dbReference type="NCBI Taxonomy" id="394096"/>
    <lineage>
        <taxon>Bacteria</taxon>
        <taxon>Pseudomonadati</taxon>
        <taxon>Myxococcota</taxon>
        <taxon>Myxococcia</taxon>
        <taxon>Myxococcales</taxon>
        <taxon>Cystobacterineae</taxon>
        <taxon>Archangiaceae</taxon>
        <taxon>Hyalangium</taxon>
    </lineage>
</organism>
<name>A0A085WLS4_9BACT</name>
<dbReference type="STRING" id="394096.DB31_7874"/>
<keyword evidence="2" id="KW-0812">Transmembrane</keyword>
<protein>
    <submittedName>
        <fullName evidence="4">General secretion pathway protein G</fullName>
    </submittedName>
</protein>
<sequence>MTEETTRARRRTPLGLFLGMGAGLCLVVMLVSLHFRRRDDVSWVRIHEDFAVINAALKRYQADKGSLPQGDSLEFLVPDYAPSVPADPWGRPYIFLNNGKEPLLVTFGQDGERGGQGIEQDHNQFDGHGH</sequence>
<comment type="caution">
    <text evidence="4">The sequence shown here is derived from an EMBL/GenBank/DDBJ whole genome shotgun (WGS) entry which is preliminary data.</text>
</comment>
<dbReference type="RefSeq" id="WP_044189570.1">
    <property type="nucleotide sequence ID" value="NZ_JMCB01000006.1"/>
</dbReference>
<feature type="region of interest" description="Disordered" evidence="1">
    <location>
        <begin position="111"/>
        <end position="130"/>
    </location>
</feature>
<dbReference type="OrthoDB" id="5383143at2"/>
<proteinExistence type="predicted"/>
<feature type="transmembrane region" description="Helical" evidence="2">
    <location>
        <begin position="14"/>
        <end position="35"/>
    </location>
</feature>